<name>R7ZL50_9BACT</name>
<dbReference type="PROSITE" id="PS50093">
    <property type="entry name" value="PKD"/>
    <property type="match status" value="1"/>
</dbReference>
<comment type="caution">
    <text evidence="4">The sequence shown here is derived from an EMBL/GenBank/DDBJ whole genome shotgun (WGS) entry which is preliminary data.</text>
</comment>
<dbReference type="STRING" id="1232681.ADIS_4778"/>
<dbReference type="RefSeq" id="WP_010856889.1">
    <property type="nucleotide sequence ID" value="NZ_AQHR01000123.1"/>
</dbReference>
<dbReference type="InterPro" id="IPR026444">
    <property type="entry name" value="Secre_tail"/>
</dbReference>
<dbReference type="InterPro" id="IPR035986">
    <property type="entry name" value="PKD_dom_sf"/>
</dbReference>
<dbReference type="EMBL" id="AQHR01000123">
    <property type="protein sequence ID" value="EON74759.1"/>
    <property type="molecule type" value="Genomic_DNA"/>
</dbReference>
<evidence type="ECO:0000256" key="2">
    <source>
        <dbReference type="SAM" id="SignalP"/>
    </source>
</evidence>
<dbReference type="Pfam" id="PF24595">
    <property type="entry name" value="DUF7619"/>
    <property type="match status" value="1"/>
</dbReference>
<accession>R7ZL50</accession>
<feature type="chain" id="PRO_5004450899" description="PKD domain-containing protein" evidence="2">
    <location>
        <begin position="23"/>
        <end position="1367"/>
    </location>
</feature>
<dbReference type="InterPro" id="IPR013783">
    <property type="entry name" value="Ig-like_fold"/>
</dbReference>
<dbReference type="Pfam" id="PF17164">
    <property type="entry name" value="DUF5122"/>
    <property type="match status" value="5"/>
</dbReference>
<evidence type="ECO:0000259" key="3">
    <source>
        <dbReference type="PROSITE" id="PS50093"/>
    </source>
</evidence>
<dbReference type="NCBIfam" id="TIGR04183">
    <property type="entry name" value="Por_Secre_tail"/>
    <property type="match status" value="1"/>
</dbReference>
<protein>
    <recommendedName>
        <fullName evidence="3">PKD domain-containing protein</fullName>
    </recommendedName>
</protein>
<dbReference type="InterPro" id="IPR055353">
    <property type="entry name" value="DUF7619"/>
</dbReference>
<organism evidence="4 5">
    <name type="scientific">Lunatimonas lonarensis</name>
    <dbReference type="NCBI Taxonomy" id="1232681"/>
    <lineage>
        <taxon>Bacteria</taxon>
        <taxon>Pseudomonadati</taxon>
        <taxon>Bacteroidota</taxon>
        <taxon>Cytophagia</taxon>
        <taxon>Cytophagales</taxon>
        <taxon>Cyclobacteriaceae</taxon>
    </lineage>
</organism>
<dbReference type="Gene3D" id="2.60.40.10">
    <property type="entry name" value="Immunoglobulins"/>
    <property type="match status" value="2"/>
</dbReference>
<dbReference type="SUPFAM" id="SSF49299">
    <property type="entry name" value="PKD domain"/>
    <property type="match status" value="1"/>
</dbReference>
<keyword evidence="2" id="KW-0732">Signal</keyword>
<keyword evidence="1" id="KW-1133">Transmembrane helix</keyword>
<keyword evidence="5" id="KW-1185">Reference proteome</keyword>
<feature type="transmembrane region" description="Helical" evidence="1">
    <location>
        <begin position="741"/>
        <end position="761"/>
    </location>
</feature>
<keyword evidence="1" id="KW-0812">Transmembrane</keyword>
<feature type="transmembrane region" description="Helical" evidence="1">
    <location>
        <begin position="768"/>
        <end position="791"/>
    </location>
</feature>
<dbReference type="Gene3D" id="2.80.10.50">
    <property type="match status" value="3"/>
</dbReference>
<dbReference type="InterPro" id="IPR013431">
    <property type="entry name" value="Delta_60_rpt"/>
</dbReference>
<reference evidence="4 5" key="1">
    <citation type="submission" date="2013-02" db="EMBL/GenBank/DDBJ databases">
        <title>A novel strain isolated from Lonar lake, Maharashtra, India.</title>
        <authorList>
            <person name="Singh A."/>
        </authorList>
    </citation>
    <scope>NUCLEOTIDE SEQUENCE [LARGE SCALE GENOMIC DNA]</scope>
    <source>
        <strain evidence="4 5">AK24</strain>
    </source>
</reference>
<feature type="domain" description="PKD" evidence="3">
    <location>
        <begin position="433"/>
        <end position="481"/>
    </location>
</feature>
<dbReference type="InterPro" id="IPR000601">
    <property type="entry name" value="PKD_dom"/>
</dbReference>
<dbReference type="OrthoDB" id="1121493at2"/>
<dbReference type="Proteomes" id="UP000013909">
    <property type="component" value="Unassembled WGS sequence"/>
</dbReference>
<feature type="transmembrane region" description="Helical" evidence="1">
    <location>
        <begin position="797"/>
        <end position="820"/>
    </location>
</feature>
<sequence>MKTNFTLFLIGLLFAAFNQAFAQAVDLGFRSGLASQDIVYTMALLEDGKVLVGGSINDSNMDPSKPRNLARINADGSVDPTPNFGSGFNGLVKKIVVQEDGKILVGGRFSQYNGLAVNKLTRLNSDGTLDQAFMDSIPPIPSNWFEVSEIKLLGSGEILVGATATNSRQPLSSMIKKLRPDGKAVDSFNPSGDFYASIFSIDVQSEGGIIICGQLSSYSNPNQQIGVLRLAENGSFDSSFKLSNTRFRISKVKVQADDRILVGGSFREFGGQAHNHLVRLTSSGEIDPSFETADGFFTGTSTGVGAGPIGGINDIVIDTQDRIILSGEFLRYREHPVYGIVRLNSNGSIQSTFNSCGVFRQNSPQIYQSLLLADGKVLSGGRIAEFDGIPRINGMIKLTGEVTANPSPIIDFDVITVGRRASFVNNSQHAFDYEWNFGNWWSSSTGTNPVHIFDAPGRYSVSLTGKGFCGETVTFAKEISVFGVSNVHPKKGGNQGFVTMTLSGFGFSEQTEVRLLKGGQQISGKTSFVSASSDEVQVFFDLTGRDLGEWTLDVRDGWNNLQVSETFEIENLVAPEIHAEFVGRNQVRAGRAERLTVRYSNTGNVDALMVPLTLRFPSKISVELFDSLSLISNLAEIAGLEDYREDTISVTVSKGDFTYLPLIIPIISAEGFGEIDFLVLGENVSEFDISIISNTPFLQALDKPSFDSRVMVTEGCWTTYLGYSLTGLGLATSAVSVGGCAVPLALGVVGVGGSIASWFYLNNADDNFNNMVAVSAASFAVGVSSLVIAAGTCSAGAGGAVAGALLTAAGYGLTVADAYLNPQCFGSRKVIWNSNIQVLAAHDPNEKVGPTNITEENYTQGRFPFTYTIFFENVDSATAAAQEVIILDTLDRQVYDLSTFMLTGYGYGNERYRVPTGLSAYSNSNPLQRNIGDPMNVRFDGFLDPETGVVKWRFLSVDPTSGELIDDPIDGFLPPNKNPGEGEGFVTFSIMPKQELPTGTRIENKALIYFDFNEPIVTDVFVNTIDKISPVSRVTSLPSVSADTLFTVSWSGEDEHSGIRSYDVLVSVNGGDFGFWQYGVPHTSAEFSGHSDSTYRFYAIATDHAGNREEGKSNFEAETKVLIRSFVIEEIETIAPTCVGDDSGSALISVSSSNVTLEYSLNNSTFQDENRFTGLSPGDYIVYVRDKANNDNALEAAFNIAQAENESPPIPNVSISGSQVFAEELSLISSSTTGNQWYKDGVAIPGATQQSLSITEAGTYHVVVTGTGGCTSRSDMTAITSTREEVRGLSIQLYPNPAENGTTVRFGRETYVDRVAIYSTTGVLLRESREMMSVERVFIDLAGLPAGSYYVQVEGIGLMERLRLIKK</sequence>
<gene>
    <name evidence="4" type="ORF">ADIS_4778</name>
</gene>
<dbReference type="PATRIC" id="fig|1288963.3.peg.4767"/>
<evidence type="ECO:0000313" key="5">
    <source>
        <dbReference type="Proteomes" id="UP000013909"/>
    </source>
</evidence>
<evidence type="ECO:0000313" key="4">
    <source>
        <dbReference type="EMBL" id="EON74759.1"/>
    </source>
</evidence>
<evidence type="ECO:0000256" key="1">
    <source>
        <dbReference type="SAM" id="Phobius"/>
    </source>
</evidence>
<keyword evidence="1" id="KW-0472">Membrane</keyword>
<dbReference type="SUPFAM" id="SSF63829">
    <property type="entry name" value="Calcium-dependent phosphotriesterase"/>
    <property type="match status" value="1"/>
</dbReference>
<dbReference type="CDD" id="cd00146">
    <property type="entry name" value="PKD"/>
    <property type="match status" value="1"/>
</dbReference>
<proteinExistence type="predicted"/>
<feature type="signal peptide" evidence="2">
    <location>
        <begin position="1"/>
        <end position="22"/>
    </location>
</feature>
<dbReference type="NCBIfam" id="TIGR02608">
    <property type="entry name" value="delta_60_rpt"/>
    <property type="match status" value="5"/>
</dbReference>